<dbReference type="InterPro" id="IPR038063">
    <property type="entry name" value="Transpep_catalytic_dom"/>
</dbReference>
<comment type="similarity">
    <text evidence="2">Belongs to the YkuD family.</text>
</comment>
<keyword evidence="3" id="KW-0328">Glycosyltransferase</keyword>
<dbReference type="InterPro" id="IPR050979">
    <property type="entry name" value="LD-transpeptidase"/>
</dbReference>
<evidence type="ECO:0000256" key="6">
    <source>
        <dbReference type="ARBA" id="ARBA00022960"/>
    </source>
</evidence>
<evidence type="ECO:0000313" key="12">
    <source>
        <dbReference type="EMBL" id="MBJ3763116.1"/>
    </source>
</evidence>
<evidence type="ECO:0000313" key="13">
    <source>
        <dbReference type="Proteomes" id="UP000642488"/>
    </source>
</evidence>
<evidence type="ECO:0000256" key="4">
    <source>
        <dbReference type="ARBA" id="ARBA00022679"/>
    </source>
</evidence>
<accession>A0A934ICH0</accession>
<evidence type="ECO:0000256" key="1">
    <source>
        <dbReference type="ARBA" id="ARBA00004752"/>
    </source>
</evidence>
<comment type="pathway">
    <text evidence="1 9">Cell wall biogenesis; peptidoglycan biosynthesis.</text>
</comment>
<dbReference type="GO" id="GO:0071972">
    <property type="term" value="F:peptidoglycan L,D-transpeptidase activity"/>
    <property type="evidence" value="ECO:0007669"/>
    <property type="project" value="TreeGrafter"/>
</dbReference>
<comment type="caution">
    <text evidence="12">The sequence shown here is derived from an EMBL/GenBank/DDBJ whole genome shotgun (WGS) entry which is preliminary data.</text>
</comment>
<keyword evidence="6 9" id="KW-0133">Cell shape</keyword>
<evidence type="ECO:0000256" key="8">
    <source>
        <dbReference type="ARBA" id="ARBA00023316"/>
    </source>
</evidence>
<dbReference type="SUPFAM" id="SSF141523">
    <property type="entry name" value="L,D-transpeptidase catalytic domain-like"/>
    <property type="match status" value="1"/>
</dbReference>
<dbReference type="GO" id="GO:0008360">
    <property type="term" value="P:regulation of cell shape"/>
    <property type="evidence" value="ECO:0007669"/>
    <property type="project" value="UniProtKB-UniRule"/>
</dbReference>
<keyword evidence="13" id="KW-1185">Reference proteome</keyword>
<sequence>MERRHFIAACAASLLATPALAQRRVVRLPRAFMPQEVDVQPELPAGRVYVMTEQRFMYWTLGGGRARRYGIAVGAAGRNLKGEARVGRKAEWPSWIPTRNMIRMEPHIYSKYASGLPGGHEMNPMGARALYLYRGDRDTMYRIHGTPQPWTLGRAQGSGCVRTHNDWIVDLYERVPVGTRVWVV</sequence>
<dbReference type="RefSeq" id="WP_198916296.1">
    <property type="nucleotide sequence ID" value="NZ_JAEKPD010000009.1"/>
</dbReference>
<dbReference type="CDD" id="cd16913">
    <property type="entry name" value="YkuD_like"/>
    <property type="match status" value="1"/>
</dbReference>
<feature type="domain" description="L,D-TPase catalytic" evidence="11">
    <location>
        <begin position="46"/>
        <end position="184"/>
    </location>
</feature>
<name>A0A934ICH0_9RHOB</name>
<dbReference type="PANTHER" id="PTHR30582:SF24">
    <property type="entry name" value="L,D-TRANSPEPTIDASE ERFK_SRFK-RELATED"/>
    <property type="match status" value="1"/>
</dbReference>
<keyword evidence="8 9" id="KW-0961">Cell wall biogenesis/degradation</keyword>
<organism evidence="12 13">
    <name type="scientific">Palleronia pontilimi</name>
    <dbReference type="NCBI Taxonomy" id="1964209"/>
    <lineage>
        <taxon>Bacteria</taxon>
        <taxon>Pseudomonadati</taxon>
        <taxon>Pseudomonadota</taxon>
        <taxon>Alphaproteobacteria</taxon>
        <taxon>Rhodobacterales</taxon>
        <taxon>Roseobacteraceae</taxon>
        <taxon>Palleronia</taxon>
    </lineage>
</organism>
<dbReference type="GO" id="GO:0005576">
    <property type="term" value="C:extracellular region"/>
    <property type="evidence" value="ECO:0007669"/>
    <property type="project" value="TreeGrafter"/>
</dbReference>
<proteinExistence type="inferred from homology"/>
<evidence type="ECO:0000256" key="2">
    <source>
        <dbReference type="ARBA" id="ARBA00005992"/>
    </source>
</evidence>
<dbReference type="Pfam" id="PF03734">
    <property type="entry name" value="YkuD"/>
    <property type="match status" value="1"/>
</dbReference>
<evidence type="ECO:0000256" key="7">
    <source>
        <dbReference type="ARBA" id="ARBA00022984"/>
    </source>
</evidence>
<evidence type="ECO:0000256" key="10">
    <source>
        <dbReference type="SAM" id="SignalP"/>
    </source>
</evidence>
<dbReference type="InterPro" id="IPR005490">
    <property type="entry name" value="LD_TPept_cat_dom"/>
</dbReference>
<gene>
    <name evidence="12" type="ORF">ILP92_10205</name>
</gene>
<dbReference type="Proteomes" id="UP000642488">
    <property type="component" value="Unassembled WGS sequence"/>
</dbReference>
<feature type="active site" description="Nucleophile" evidence="9">
    <location>
        <position position="160"/>
    </location>
</feature>
<dbReference type="GO" id="GO:0071555">
    <property type="term" value="P:cell wall organization"/>
    <property type="evidence" value="ECO:0007669"/>
    <property type="project" value="UniProtKB-UniRule"/>
</dbReference>
<keyword evidence="7 9" id="KW-0573">Peptidoglycan synthesis</keyword>
<dbReference type="EMBL" id="JAEKPD010000009">
    <property type="protein sequence ID" value="MBJ3763116.1"/>
    <property type="molecule type" value="Genomic_DNA"/>
</dbReference>
<dbReference type="AlphaFoldDB" id="A0A934ICH0"/>
<evidence type="ECO:0000256" key="5">
    <source>
        <dbReference type="ARBA" id="ARBA00022801"/>
    </source>
</evidence>
<keyword evidence="4" id="KW-0808">Transferase</keyword>
<dbReference type="GO" id="GO:0018104">
    <property type="term" value="P:peptidoglycan-protein cross-linking"/>
    <property type="evidence" value="ECO:0007669"/>
    <property type="project" value="TreeGrafter"/>
</dbReference>
<dbReference type="PANTHER" id="PTHR30582">
    <property type="entry name" value="L,D-TRANSPEPTIDASE"/>
    <property type="match status" value="1"/>
</dbReference>
<protein>
    <submittedName>
        <fullName evidence="12">L,D-transpeptidase</fullName>
    </submittedName>
</protein>
<dbReference type="GO" id="GO:0016757">
    <property type="term" value="F:glycosyltransferase activity"/>
    <property type="evidence" value="ECO:0007669"/>
    <property type="project" value="UniProtKB-KW"/>
</dbReference>
<reference evidence="12" key="1">
    <citation type="submission" date="2020-12" db="EMBL/GenBank/DDBJ databases">
        <title>Bacterial taxonomy.</title>
        <authorList>
            <person name="Pan X."/>
        </authorList>
    </citation>
    <scope>NUCLEOTIDE SEQUENCE</scope>
    <source>
        <strain evidence="12">KCTC 52957</strain>
    </source>
</reference>
<dbReference type="Gene3D" id="2.40.440.10">
    <property type="entry name" value="L,D-transpeptidase catalytic domain-like"/>
    <property type="match status" value="1"/>
</dbReference>
<keyword evidence="5" id="KW-0378">Hydrolase</keyword>
<evidence type="ECO:0000256" key="3">
    <source>
        <dbReference type="ARBA" id="ARBA00022676"/>
    </source>
</evidence>
<evidence type="ECO:0000259" key="11">
    <source>
        <dbReference type="PROSITE" id="PS52029"/>
    </source>
</evidence>
<keyword evidence="10" id="KW-0732">Signal</keyword>
<dbReference type="PROSITE" id="PS52029">
    <property type="entry name" value="LD_TPASE"/>
    <property type="match status" value="1"/>
</dbReference>
<feature type="chain" id="PRO_5037160358" evidence="10">
    <location>
        <begin position="22"/>
        <end position="184"/>
    </location>
</feature>
<evidence type="ECO:0000256" key="9">
    <source>
        <dbReference type="PROSITE-ProRule" id="PRU01373"/>
    </source>
</evidence>
<feature type="signal peptide" evidence="10">
    <location>
        <begin position="1"/>
        <end position="21"/>
    </location>
</feature>
<feature type="active site" description="Proton donor/acceptor" evidence="9">
    <location>
        <position position="144"/>
    </location>
</feature>